<comment type="catalytic activity">
    <reaction evidence="1">
        <text>Thiol-dependent hydrolysis of ester, thioester, amide, peptide and isopeptide bonds formed by the C-terminal Gly of ubiquitin (a 76-residue protein attached to proteins as an intracellular targeting signal).</text>
        <dbReference type="EC" id="3.4.19.12"/>
    </reaction>
</comment>
<dbReference type="PROSITE" id="PS50802">
    <property type="entry name" value="OTU"/>
    <property type="match status" value="1"/>
</dbReference>
<evidence type="ECO:0000256" key="2">
    <source>
        <dbReference type="ARBA" id="ARBA00010407"/>
    </source>
</evidence>
<keyword evidence="5" id="KW-0378">Hydrolase</keyword>
<evidence type="ECO:0000256" key="6">
    <source>
        <dbReference type="SAM" id="MobiDB-lite"/>
    </source>
</evidence>
<evidence type="ECO:0000256" key="5">
    <source>
        <dbReference type="ARBA" id="ARBA00022801"/>
    </source>
</evidence>
<evidence type="ECO:0000256" key="4">
    <source>
        <dbReference type="ARBA" id="ARBA00022786"/>
    </source>
</evidence>
<proteinExistence type="inferred from homology"/>
<name>A0A8T0P1T6_PANVG</name>
<dbReference type="PANTHER" id="PTHR12419">
    <property type="entry name" value="OTU DOMAIN CONTAINING PROTEIN"/>
    <property type="match status" value="1"/>
</dbReference>
<dbReference type="Pfam" id="PF02338">
    <property type="entry name" value="OTU"/>
    <property type="match status" value="1"/>
</dbReference>
<organism evidence="8 9">
    <name type="scientific">Panicum virgatum</name>
    <name type="common">Blackwell switchgrass</name>
    <dbReference type="NCBI Taxonomy" id="38727"/>
    <lineage>
        <taxon>Eukaryota</taxon>
        <taxon>Viridiplantae</taxon>
        <taxon>Streptophyta</taxon>
        <taxon>Embryophyta</taxon>
        <taxon>Tracheophyta</taxon>
        <taxon>Spermatophyta</taxon>
        <taxon>Magnoliopsida</taxon>
        <taxon>Liliopsida</taxon>
        <taxon>Poales</taxon>
        <taxon>Poaceae</taxon>
        <taxon>PACMAD clade</taxon>
        <taxon>Panicoideae</taxon>
        <taxon>Panicodae</taxon>
        <taxon>Paniceae</taxon>
        <taxon>Panicinae</taxon>
        <taxon>Panicum</taxon>
        <taxon>Panicum sect. Hiantes</taxon>
    </lineage>
</organism>
<sequence length="396" mass="43800">MVLYDQDPDIIRWGLHLLLPGGVVGVGGGAATDNSAHHHTQTTTSTPYSAYALPLQHANGDSSNSTEINVEHVARDDAVTTSTPYSAYALPLQHANGDSSNSTEINVEHVARDDAVNNDEIIAQALQEELSQIALAEASGASSADDNHSAVLTQQWFRPRIIHVASGTSPASRQAESREEPFSSCSSPGDDNAQHGDACLIDLMDDFSVLDGEVGKRLNDMVPVPHVPKTNGEIPSVDESISDHQRLLDRLVLYGLVELKVKGDGNCQFRALSDQFYRTPEHHRFVRQQVVKQLESHPEFYAGYVPMDYREYLKKMSKSGEWGDHVTLQAAADSYGVKVFILTSFKDTCYIEILPVAEKSRRVICLSFWAEVHYNSIYPEGELPVLENKKKSWWPL</sequence>
<evidence type="ECO:0000313" key="8">
    <source>
        <dbReference type="EMBL" id="KAG2555640.1"/>
    </source>
</evidence>
<keyword evidence="9" id="KW-1185">Reference proteome</keyword>
<dbReference type="EMBL" id="CM029052">
    <property type="protein sequence ID" value="KAG2555640.1"/>
    <property type="molecule type" value="Genomic_DNA"/>
</dbReference>
<dbReference type="InterPro" id="IPR050704">
    <property type="entry name" value="Peptidase_C85-like"/>
</dbReference>
<evidence type="ECO:0000256" key="3">
    <source>
        <dbReference type="ARBA" id="ARBA00012759"/>
    </source>
</evidence>
<evidence type="ECO:0000256" key="1">
    <source>
        <dbReference type="ARBA" id="ARBA00000707"/>
    </source>
</evidence>
<dbReference type="Gene3D" id="3.90.70.80">
    <property type="match status" value="1"/>
</dbReference>
<dbReference type="SUPFAM" id="SSF54001">
    <property type="entry name" value="Cysteine proteinases"/>
    <property type="match status" value="1"/>
</dbReference>
<dbReference type="FunFam" id="3.90.70.80:FF:000001">
    <property type="entry name" value="OTU domain-containing protein"/>
    <property type="match status" value="1"/>
</dbReference>
<feature type="domain" description="OTU" evidence="7">
    <location>
        <begin position="256"/>
        <end position="380"/>
    </location>
</feature>
<comment type="caution">
    <text evidence="8">The sequence shown here is derived from an EMBL/GenBank/DDBJ whole genome shotgun (WGS) entry which is preliminary data.</text>
</comment>
<keyword evidence="4" id="KW-0833">Ubl conjugation pathway</keyword>
<dbReference type="Proteomes" id="UP000823388">
    <property type="component" value="Chromosome 8N"/>
</dbReference>
<accession>A0A8T0P1T6</accession>
<evidence type="ECO:0000313" key="9">
    <source>
        <dbReference type="Proteomes" id="UP000823388"/>
    </source>
</evidence>
<gene>
    <name evidence="8" type="ORF">PVAP13_8NG038200</name>
</gene>
<evidence type="ECO:0000259" key="7">
    <source>
        <dbReference type="PROSITE" id="PS50802"/>
    </source>
</evidence>
<dbReference type="AlphaFoldDB" id="A0A8T0P1T6"/>
<dbReference type="InterPro" id="IPR003323">
    <property type="entry name" value="OTU_dom"/>
</dbReference>
<dbReference type="GO" id="GO:0016579">
    <property type="term" value="P:protein deubiquitination"/>
    <property type="evidence" value="ECO:0007669"/>
    <property type="project" value="TreeGrafter"/>
</dbReference>
<comment type="similarity">
    <text evidence="2">Belongs to the peptidase C85 family.</text>
</comment>
<dbReference type="PANTHER" id="PTHR12419:SF111">
    <property type="entry name" value="OVARIAN TUMOR DOMAIN-CONTAINING DEUBIQUITINATING ENZYME 9"/>
    <property type="match status" value="1"/>
</dbReference>
<dbReference type="GO" id="GO:0004843">
    <property type="term" value="F:cysteine-type deubiquitinase activity"/>
    <property type="evidence" value="ECO:0007669"/>
    <property type="project" value="UniProtKB-EC"/>
</dbReference>
<dbReference type="InterPro" id="IPR038765">
    <property type="entry name" value="Papain-like_cys_pep_sf"/>
</dbReference>
<dbReference type="OrthoDB" id="415023at2759"/>
<protein>
    <recommendedName>
        <fullName evidence="3">ubiquitinyl hydrolase 1</fullName>
        <ecNumber evidence="3">3.4.19.12</ecNumber>
    </recommendedName>
</protein>
<reference evidence="8" key="1">
    <citation type="submission" date="2020-05" db="EMBL/GenBank/DDBJ databases">
        <title>WGS assembly of Panicum virgatum.</title>
        <authorList>
            <person name="Lovell J.T."/>
            <person name="Jenkins J."/>
            <person name="Shu S."/>
            <person name="Juenger T.E."/>
            <person name="Schmutz J."/>
        </authorList>
    </citation>
    <scope>NUCLEOTIDE SEQUENCE</scope>
    <source>
        <strain evidence="8">AP13</strain>
    </source>
</reference>
<feature type="region of interest" description="Disordered" evidence="6">
    <location>
        <begin position="167"/>
        <end position="191"/>
    </location>
</feature>
<dbReference type="CDD" id="cd22751">
    <property type="entry name" value="OTU_plant_OTU9-like"/>
    <property type="match status" value="1"/>
</dbReference>
<dbReference type="EC" id="3.4.19.12" evidence="3"/>